<evidence type="ECO:0000256" key="6">
    <source>
        <dbReference type="ARBA" id="ARBA00038045"/>
    </source>
</evidence>
<feature type="compositionally biased region" description="Basic and acidic residues" evidence="7">
    <location>
        <begin position="513"/>
        <end position="527"/>
    </location>
</feature>
<dbReference type="InterPro" id="IPR038491">
    <property type="entry name" value="Velvet_dom_sf"/>
</dbReference>
<keyword evidence="10" id="KW-1185">Reference proteome</keyword>
<evidence type="ECO:0000256" key="2">
    <source>
        <dbReference type="ARBA" id="ARBA00022969"/>
    </source>
</evidence>
<feature type="domain" description="Velvet" evidence="8">
    <location>
        <begin position="173"/>
        <end position="514"/>
    </location>
</feature>
<dbReference type="InterPro" id="IPR021740">
    <property type="entry name" value="Velvet"/>
</dbReference>
<feature type="compositionally biased region" description="Polar residues" evidence="7">
    <location>
        <begin position="13"/>
        <end position="25"/>
    </location>
</feature>
<protein>
    <recommendedName>
        <fullName evidence="8">Velvet domain-containing protein</fullName>
    </recommendedName>
</protein>
<name>A0ABR0RSW5_9EURO</name>
<feature type="compositionally biased region" description="Acidic residues" evidence="7">
    <location>
        <begin position="538"/>
        <end position="553"/>
    </location>
</feature>
<feature type="region of interest" description="Disordered" evidence="7">
    <location>
        <begin position="511"/>
        <end position="553"/>
    </location>
</feature>
<keyword evidence="5" id="KW-0539">Nucleus</keyword>
<evidence type="ECO:0000256" key="3">
    <source>
        <dbReference type="ARBA" id="ARBA00023015"/>
    </source>
</evidence>
<gene>
    <name evidence="9" type="ORF">PMZ80_004365</name>
</gene>
<dbReference type="PANTHER" id="PTHR33572:SF3">
    <property type="entry name" value="VELVET COMPLEX SUBUNIT B"/>
    <property type="match status" value="1"/>
</dbReference>
<dbReference type="Proteomes" id="UP001334248">
    <property type="component" value="Unassembled WGS sequence"/>
</dbReference>
<dbReference type="PANTHER" id="PTHR33572">
    <property type="entry name" value="SPORE DEVELOPMENT REGULATOR VOSA"/>
    <property type="match status" value="1"/>
</dbReference>
<organism evidence="9 10">
    <name type="scientific">Knufia obscura</name>
    <dbReference type="NCBI Taxonomy" id="1635080"/>
    <lineage>
        <taxon>Eukaryota</taxon>
        <taxon>Fungi</taxon>
        <taxon>Dikarya</taxon>
        <taxon>Ascomycota</taxon>
        <taxon>Pezizomycotina</taxon>
        <taxon>Eurotiomycetes</taxon>
        <taxon>Chaetothyriomycetidae</taxon>
        <taxon>Chaetothyriales</taxon>
        <taxon>Trichomeriaceae</taxon>
        <taxon>Knufia</taxon>
    </lineage>
</organism>
<feature type="region of interest" description="Disordered" evidence="7">
    <location>
        <begin position="439"/>
        <end position="458"/>
    </location>
</feature>
<evidence type="ECO:0000313" key="9">
    <source>
        <dbReference type="EMBL" id="KAK5943358.1"/>
    </source>
</evidence>
<reference evidence="9 10" key="1">
    <citation type="journal article" date="2023" name="Res Sq">
        <title>Genomic and morphological characterization of Knufia obscura isolated from the Mars 2020 spacecraft assembly facility.</title>
        <authorList>
            <person name="Chander A.M."/>
            <person name="Teixeira M.M."/>
            <person name="Singh N.K."/>
            <person name="Williams M.P."/>
            <person name="Parker C.W."/>
            <person name="Leo P."/>
            <person name="Stajich J.E."/>
            <person name="Torok T."/>
            <person name="Tighe S."/>
            <person name="Mason C.E."/>
            <person name="Venkateswaran K."/>
        </authorList>
    </citation>
    <scope>NUCLEOTIDE SEQUENCE [LARGE SCALE GENOMIC DNA]</scope>
    <source>
        <strain evidence="9 10">CCFEE 5817</strain>
    </source>
</reference>
<evidence type="ECO:0000256" key="4">
    <source>
        <dbReference type="ARBA" id="ARBA00023163"/>
    </source>
</evidence>
<feature type="region of interest" description="Disordered" evidence="7">
    <location>
        <begin position="1"/>
        <end position="152"/>
    </location>
</feature>
<dbReference type="RefSeq" id="XP_064731448.1">
    <property type="nucleotide sequence ID" value="XM_064872790.1"/>
</dbReference>
<feature type="compositionally biased region" description="Low complexity" evidence="7">
    <location>
        <begin position="440"/>
        <end position="451"/>
    </location>
</feature>
<comment type="similarity">
    <text evidence="6">Belongs to the velvet family. VelB subfamily.</text>
</comment>
<evidence type="ECO:0000256" key="5">
    <source>
        <dbReference type="ARBA" id="ARBA00023242"/>
    </source>
</evidence>
<evidence type="ECO:0000313" key="10">
    <source>
        <dbReference type="Proteomes" id="UP001334248"/>
    </source>
</evidence>
<keyword evidence="4" id="KW-0804">Transcription</keyword>
<evidence type="ECO:0000256" key="1">
    <source>
        <dbReference type="ARBA" id="ARBA00004123"/>
    </source>
</evidence>
<sequence>MGDNRYHSAGYSAASQAYPYNSTIPQQQQQEENNQHLPSPNTSDMYAQHRSHFGGQLPSMATSQHDFHAHQHSSQNMLQAQAHQYYQAHQQSQYQQPSPYSHNQHSYPQQAQHAQSYQQMYQAAPTHQSTVTYGQVAPQSPHPSLVSDENTPAKVEDEEAFRIENPPPPPELHRYNGNIWKLRVVQEPKRARMCGYGDKDRRPISHPPIVQLTITDAETGEEIDYNNGSLTINHFTCLAHLCGIKGYDDKSVLRGHPSQQIISACNTGGYPTATIPESPDRVAPRIQPQQYSGSMYAQNGYPNNTANQSLFPAMDRPPTWRGQYPNMMGPAPTPYGPAPPRPGMQLPPMHSYEMRPQQPPTPPAESPTNVNAGHTFARNLIGATSSSAHLLQDENFKWGIYFLFADLSVRTEDWFRLKFQVFNVAECLDGLTKEEIEQKAASNNAAPSTNSDGKRGSKNLEGIRNSLVGQSAPCLATCWSHCFRVYSAKKFPGVAEGTELMRHFNRQGVKISIRKEKDDTEKGEKGAKQGKKRKAQDEGDAEEGSDFDDLGDD</sequence>
<keyword evidence="2" id="KW-0749">Sporulation</keyword>
<proteinExistence type="inferred from homology"/>
<dbReference type="InterPro" id="IPR037525">
    <property type="entry name" value="Velvet_dom"/>
</dbReference>
<evidence type="ECO:0000259" key="8">
    <source>
        <dbReference type="PROSITE" id="PS51821"/>
    </source>
</evidence>
<dbReference type="PROSITE" id="PS51821">
    <property type="entry name" value="VELVET"/>
    <property type="match status" value="1"/>
</dbReference>
<dbReference type="GeneID" id="89997814"/>
<dbReference type="Gene3D" id="2.60.40.3960">
    <property type="entry name" value="Velvet domain"/>
    <property type="match status" value="2"/>
</dbReference>
<dbReference type="Pfam" id="PF11754">
    <property type="entry name" value="Velvet"/>
    <property type="match status" value="1"/>
</dbReference>
<comment type="caution">
    <text evidence="9">The sequence shown here is derived from an EMBL/GenBank/DDBJ whole genome shotgun (WGS) entry which is preliminary data.</text>
</comment>
<feature type="compositionally biased region" description="Low complexity" evidence="7">
    <location>
        <begin position="79"/>
        <end position="125"/>
    </location>
</feature>
<dbReference type="EMBL" id="JAVHJV010000004">
    <property type="protein sequence ID" value="KAK5943358.1"/>
    <property type="molecule type" value="Genomic_DNA"/>
</dbReference>
<evidence type="ECO:0000256" key="7">
    <source>
        <dbReference type="SAM" id="MobiDB-lite"/>
    </source>
</evidence>
<comment type="subcellular location">
    <subcellularLocation>
        <location evidence="1">Nucleus</location>
    </subcellularLocation>
</comment>
<accession>A0ABR0RSW5</accession>
<feature type="compositionally biased region" description="Polar residues" evidence="7">
    <location>
        <begin position="36"/>
        <end position="45"/>
    </location>
</feature>
<keyword evidence="3" id="KW-0805">Transcription regulation</keyword>